<dbReference type="NCBIfam" id="TIGR00702">
    <property type="entry name" value="YcaO-type kinase domain"/>
    <property type="match status" value="1"/>
</dbReference>
<evidence type="ECO:0000313" key="2">
    <source>
        <dbReference type="EMBL" id="KYC52115.1"/>
    </source>
</evidence>
<protein>
    <submittedName>
        <fullName evidence="2">YcaO-like family protein</fullName>
    </submittedName>
</protein>
<dbReference type="STRING" id="1705564.APG08_00254"/>
<dbReference type="Gene3D" id="3.30.1330.230">
    <property type="match status" value="2"/>
</dbReference>
<evidence type="ECO:0000313" key="3">
    <source>
        <dbReference type="Proteomes" id="UP000075398"/>
    </source>
</evidence>
<dbReference type="PATRIC" id="fig|1705409.3.peg.1009"/>
<proteinExistence type="predicted"/>
<dbReference type="InterPro" id="IPR003776">
    <property type="entry name" value="YcaO-like_dom"/>
</dbReference>
<comment type="caution">
    <text evidence="2">The sequence shown here is derived from an EMBL/GenBank/DDBJ whole genome shotgun (WGS) entry which is preliminary data.</text>
</comment>
<gene>
    <name evidence="2" type="ORF">AMQ22_00977</name>
</gene>
<evidence type="ECO:0000259" key="1">
    <source>
        <dbReference type="PROSITE" id="PS51664"/>
    </source>
</evidence>
<organism evidence="2 3">
    <name type="scientific">Candidatus Methanofastidiosum methylothiophilum</name>
    <dbReference type="NCBI Taxonomy" id="1705564"/>
    <lineage>
        <taxon>Archaea</taxon>
        <taxon>Methanobacteriati</taxon>
        <taxon>Methanobacteriota</taxon>
        <taxon>Stenosarchaea group</taxon>
        <taxon>Candidatus Methanofastidiosia</taxon>
        <taxon>Candidatus Methanofastidiosales</taxon>
        <taxon>Candidatus Methanofastidiosaceae</taxon>
        <taxon>Candidatus Methanofastidiosum</taxon>
    </lineage>
</organism>
<name>A0A150J4Q7_9EURY</name>
<feature type="domain" description="YcaO" evidence="1">
    <location>
        <begin position="70"/>
        <end position="417"/>
    </location>
</feature>
<dbReference type="NCBIfam" id="TIGR03266">
    <property type="entry name" value="methan_mark_1"/>
    <property type="match status" value="1"/>
</dbReference>
<dbReference type="EMBL" id="LNGC01000033">
    <property type="protein sequence ID" value="KYC52115.1"/>
    <property type="molecule type" value="Genomic_DNA"/>
</dbReference>
<dbReference type="PANTHER" id="PTHR37809:SF1">
    <property type="entry name" value="RIBOSOMAL PROTEIN S12 METHYLTHIOTRANSFERASE ACCESSORY FACTOR YCAO"/>
    <property type="match status" value="1"/>
</dbReference>
<dbReference type="PROSITE" id="PS51664">
    <property type="entry name" value="YCAO"/>
    <property type="match status" value="1"/>
</dbReference>
<dbReference type="AlphaFoldDB" id="A0A150J4Q7"/>
<dbReference type="PANTHER" id="PTHR37809">
    <property type="entry name" value="RIBOSOMAL PROTEIN S12 METHYLTHIOTRANSFERASE ACCESSORY FACTOR YCAO"/>
    <property type="match status" value="1"/>
</dbReference>
<sequence>MELKSCKKRYMKDTHRAIPPEETLEIVKEKLDICGITRIADITDLDRLGIPVFSAVRPDASRGSVSIYNGKGVSKTEAEVSAIMEGIERYSSEVHEEIIFDSSESELNGKLNYLSPYELALPAQEMYNEYIKIGWVKGYDLIRKEDIYVPANSVFHPYPLKRDYPLFRTNTNGLASGNTLEEAIFHGLCEVIERDAWSLVEMKRTFPKDLVIEINDPLLEDFLNRFKENEVEIVFKDITSDDIKVPTILAAIDDLRLKDPTLMVMGMGTHIDPKVALYRAITEAAQSRLTQIHGAREDTQKAEMKRRIGYDRIRKLNWYYLNKFGVETKTSDFTAKASEDILEDINTLLDILTKNGINRAIVIDLTRSEIGIPVVRVLVPQLEQYGIDNSRIGSRGRMREVDKNYYLFGPKPSSRRG</sequence>
<dbReference type="Pfam" id="PF02624">
    <property type="entry name" value="YcaO"/>
    <property type="match status" value="1"/>
</dbReference>
<dbReference type="InterPro" id="IPR017667">
    <property type="entry name" value="Methan_mark_1"/>
</dbReference>
<accession>A0A150J4Q7</accession>
<dbReference type="Proteomes" id="UP000075398">
    <property type="component" value="Unassembled WGS sequence"/>
</dbReference>
<reference evidence="2 3" key="1">
    <citation type="journal article" date="2016" name="ISME J.">
        <title>Chasing the elusive Euryarchaeota class WSA2: genomes reveal a uniquely fastidious methyl-reducing methanogen.</title>
        <authorList>
            <person name="Nobu M.K."/>
            <person name="Narihiro T."/>
            <person name="Kuroda K."/>
            <person name="Mei R."/>
            <person name="Liu W.T."/>
        </authorList>
    </citation>
    <scope>NUCLEOTIDE SEQUENCE [LARGE SCALE GENOMIC DNA]</scope>
    <source>
        <strain evidence="2">U1lsi0528_Bin055</strain>
    </source>
</reference>